<dbReference type="Proteomes" id="UP000595610">
    <property type="component" value="Chromosome 1"/>
</dbReference>
<dbReference type="InterPro" id="IPR036986">
    <property type="entry name" value="S4_RNA-bd_sf"/>
</dbReference>
<dbReference type="InterPro" id="IPR002942">
    <property type="entry name" value="S4_RNA-bd"/>
</dbReference>
<evidence type="ECO:0000256" key="3">
    <source>
        <dbReference type="ARBA" id="ARBA00023125"/>
    </source>
</evidence>
<evidence type="ECO:0000256" key="2">
    <source>
        <dbReference type="ARBA" id="ARBA00022884"/>
    </source>
</evidence>
<gene>
    <name evidence="7" type="ORF">I6I06_09065</name>
</gene>
<dbReference type="AlphaFoldDB" id="A0A7T4MZI6"/>
<dbReference type="Gene3D" id="3.10.290.10">
    <property type="entry name" value="RNA-binding S4 domain"/>
    <property type="match status" value="1"/>
</dbReference>
<dbReference type="CDD" id="cd00165">
    <property type="entry name" value="S4"/>
    <property type="match status" value="1"/>
</dbReference>
<feature type="region of interest" description="Disordered" evidence="5">
    <location>
        <begin position="95"/>
        <end position="140"/>
    </location>
</feature>
<dbReference type="PIRSF" id="PIRSF016821">
    <property type="entry name" value="HSP15"/>
    <property type="match status" value="1"/>
</dbReference>
<organism evidence="7 8">
    <name type="scientific">Paraburkholderia ginsengisoli</name>
    <dbReference type="NCBI Taxonomy" id="311231"/>
    <lineage>
        <taxon>Bacteria</taxon>
        <taxon>Pseudomonadati</taxon>
        <taxon>Pseudomonadota</taxon>
        <taxon>Betaproteobacteria</taxon>
        <taxon>Burkholderiales</taxon>
        <taxon>Burkholderiaceae</taxon>
        <taxon>Paraburkholderia</taxon>
    </lineage>
</organism>
<evidence type="ECO:0000256" key="4">
    <source>
        <dbReference type="PROSITE-ProRule" id="PRU00182"/>
    </source>
</evidence>
<dbReference type="SUPFAM" id="SSF55174">
    <property type="entry name" value="Alpha-L RNA-binding motif"/>
    <property type="match status" value="1"/>
</dbReference>
<dbReference type="RefSeq" id="WP_042328372.1">
    <property type="nucleotide sequence ID" value="NZ_CP066075.1"/>
</dbReference>
<evidence type="ECO:0000313" key="8">
    <source>
        <dbReference type="Proteomes" id="UP000595610"/>
    </source>
</evidence>
<dbReference type="GO" id="GO:0003677">
    <property type="term" value="F:DNA binding"/>
    <property type="evidence" value="ECO:0007669"/>
    <property type="project" value="UniProtKB-KW"/>
</dbReference>
<feature type="domain" description="RNA-binding S4" evidence="6">
    <location>
        <begin position="13"/>
        <end position="71"/>
    </location>
</feature>
<proteinExistence type="inferred from homology"/>
<dbReference type="SMART" id="SM00363">
    <property type="entry name" value="S4"/>
    <property type="match status" value="1"/>
</dbReference>
<name>A0A7T4MZI6_9BURK</name>
<dbReference type="InterPro" id="IPR025708">
    <property type="entry name" value="HSP15"/>
</dbReference>
<dbReference type="PROSITE" id="PS50889">
    <property type="entry name" value="S4"/>
    <property type="match status" value="1"/>
</dbReference>
<keyword evidence="3" id="KW-0238">DNA-binding</keyword>
<dbReference type="GO" id="GO:0034605">
    <property type="term" value="P:cellular response to heat"/>
    <property type="evidence" value="ECO:0007669"/>
    <property type="project" value="InterPro"/>
</dbReference>
<dbReference type="Pfam" id="PF01479">
    <property type="entry name" value="S4"/>
    <property type="match status" value="1"/>
</dbReference>
<dbReference type="KEGG" id="pgis:I6I06_09065"/>
<evidence type="ECO:0000256" key="1">
    <source>
        <dbReference type="ARBA" id="ARBA00008396"/>
    </source>
</evidence>
<feature type="compositionally biased region" description="Basic and acidic residues" evidence="5">
    <location>
        <begin position="95"/>
        <end position="118"/>
    </location>
</feature>
<evidence type="ECO:0000259" key="6">
    <source>
        <dbReference type="SMART" id="SM00363"/>
    </source>
</evidence>
<reference evidence="7 8" key="1">
    <citation type="submission" date="2020-12" db="EMBL/GenBank/DDBJ databases">
        <title>FDA dAtabase for Regulatory Grade micrObial Sequences (FDA-ARGOS): Supporting development and validation of Infectious Disease Dx tests.</title>
        <authorList>
            <person name="Nelson B."/>
            <person name="Plummer A."/>
            <person name="Tallon L."/>
            <person name="Sadzewicz L."/>
            <person name="Zhao X."/>
            <person name="Boylan J."/>
            <person name="Ott S."/>
            <person name="Bowen H."/>
            <person name="Vavikolanu K."/>
            <person name="Mehta A."/>
            <person name="Aluvathingal J."/>
            <person name="Nadendla S."/>
            <person name="Myers T."/>
            <person name="Yan Y."/>
            <person name="Sichtig H."/>
        </authorList>
    </citation>
    <scope>NUCLEOTIDE SEQUENCE [LARGE SCALE GENOMIC DNA]</scope>
    <source>
        <strain evidence="7 8">FDAARGOS_1049</strain>
    </source>
</reference>
<dbReference type="GO" id="GO:0043023">
    <property type="term" value="F:ribosomal large subunit binding"/>
    <property type="evidence" value="ECO:0007669"/>
    <property type="project" value="InterPro"/>
</dbReference>
<dbReference type="EMBL" id="CP066075">
    <property type="protein sequence ID" value="QQC62489.1"/>
    <property type="molecule type" value="Genomic_DNA"/>
</dbReference>
<accession>A0A7T4MZI6</accession>
<keyword evidence="8" id="KW-1185">Reference proteome</keyword>
<sequence length="140" mass="15696">MNYKISTDAGAKLRIDKWLWAARFFKTRSLAADAVDKGHVRIGGAGVKPAKDVRVGDLVEIEIERIVWQVQVLGVCDVRGPASVAQTLYAETEESKVKRQVEQERRRTYREPAAELHGRPTKRDRRTIDRFSGGDCSGGD</sequence>
<comment type="similarity">
    <text evidence="1">Belongs to the HSP15 family.</text>
</comment>
<keyword evidence="2 4" id="KW-0694">RNA-binding</keyword>
<evidence type="ECO:0000313" key="7">
    <source>
        <dbReference type="EMBL" id="QQC62489.1"/>
    </source>
</evidence>
<evidence type="ECO:0000256" key="5">
    <source>
        <dbReference type="SAM" id="MobiDB-lite"/>
    </source>
</evidence>
<dbReference type="GO" id="GO:0003727">
    <property type="term" value="F:single-stranded RNA binding"/>
    <property type="evidence" value="ECO:0007669"/>
    <property type="project" value="InterPro"/>
</dbReference>
<protein>
    <submittedName>
        <fullName evidence="7">RNA-binding S4 domain-containing protein</fullName>
    </submittedName>
</protein>